<dbReference type="EMBL" id="JXZB01000002">
    <property type="protein sequence ID" value="KIQ65426.1"/>
    <property type="molecule type" value="Genomic_DNA"/>
</dbReference>
<dbReference type="OrthoDB" id="3871806at2"/>
<keyword evidence="2" id="KW-0472">Membrane</keyword>
<feature type="region of interest" description="Disordered" evidence="1">
    <location>
        <begin position="1"/>
        <end position="32"/>
    </location>
</feature>
<gene>
    <name evidence="3" type="ORF">TR51_16160</name>
</gene>
<feature type="compositionally biased region" description="Polar residues" evidence="1">
    <location>
        <begin position="328"/>
        <end position="346"/>
    </location>
</feature>
<organism evidence="3 4">
    <name type="scientific">Kitasatospora griseola</name>
    <name type="common">Streptomyces griseolosporeus</name>
    <dbReference type="NCBI Taxonomy" id="2064"/>
    <lineage>
        <taxon>Bacteria</taxon>
        <taxon>Bacillati</taxon>
        <taxon>Actinomycetota</taxon>
        <taxon>Actinomycetes</taxon>
        <taxon>Kitasatosporales</taxon>
        <taxon>Streptomycetaceae</taxon>
        <taxon>Kitasatospora</taxon>
    </lineage>
</organism>
<proteinExistence type="predicted"/>
<evidence type="ECO:0000256" key="1">
    <source>
        <dbReference type="SAM" id="MobiDB-lite"/>
    </source>
</evidence>
<evidence type="ECO:0000256" key="2">
    <source>
        <dbReference type="SAM" id="Phobius"/>
    </source>
</evidence>
<evidence type="ECO:0000313" key="4">
    <source>
        <dbReference type="Proteomes" id="UP000032066"/>
    </source>
</evidence>
<comment type="caution">
    <text evidence="3">The sequence shown here is derived from an EMBL/GenBank/DDBJ whole genome shotgun (WGS) entry which is preliminary data.</text>
</comment>
<feature type="transmembrane region" description="Helical" evidence="2">
    <location>
        <begin position="43"/>
        <end position="61"/>
    </location>
</feature>
<protein>
    <submittedName>
        <fullName evidence="3">Uncharacterized protein</fullName>
    </submittedName>
</protein>
<keyword evidence="4" id="KW-1185">Reference proteome</keyword>
<reference evidence="3 4" key="1">
    <citation type="submission" date="2015-02" db="EMBL/GenBank/DDBJ databases">
        <title>Draft genome sequence of Kitasatospora griseola MF730-N6, a bafilomycin, terpentecin and satosporin producer.</title>
        <authorList>
            <person name="Arens J.C."/>
            <person name="Haltli B."/>
            <person name="Kerr R.G."/>
        </authorList>
    </citation>
    <scope>NUCLEOTIDE SEQUENCE [LARGE SCALE GENOMIC DNA]</scope>
    <source>
        <strain evidence="3 4">MF730-N6</strain>
    </source>
</reference>
<dbReference type="PATRIC" id="fig|2064.6.peg.3464"/>
<keyword evidence="2" id="KW-1133">Transmembrane helix</keyword>
<evidence type="ECO:0000313" key="3">
    <source>
        <dbReference type="EMBL" id="KIQ65426.1"/>
    </source>
</evidence>
<feature type="region of interest" description="Disordered" evidence="1">
    <location>
        <begin position="328"/>
        <end position="349"/>
    </location>
</feature>
<accession>A0A0D0P1E7</accession>
<dbReference type="RefSeq" id="WP_043911695.1">
    <property type="nucleotide sequence ID" value="NZ_JXZB01000002.1"/>
</dbReference>
<dbReference type="AlphaFoldDB" id="A0A0D0P1E7"/>
<name>A0A0D0P1E7_KITGR</name>
<keyword evidence="2" id="KW-0812">Transmembrane</keyword>
<dbReference type="Proteomes" id="UP000032066">
    <property type="component" value="Unassembled WGS sequence"/>
</dbReference>
<sequence length="401" mass="41313">MPSDNAVSELLRDAADLAPDTPGEVLADGGERRGRRRVLRRRAAAAAGAAMTLVALGGVAVQQGGASAPAAVRRTANPAVTGQFMIDTLTSLLPPGRVDDTHGEGSDAQFGGPLAHVAYDDGRGASAMTLSTDWVALPIGPGTEGTQCVDPTERPTAGCTRTVGADGSILVIQKFTPESGGGPTSTWTAIWTGSDGRRVRLSELNSRTAGPPLTRPEPVLSVEQLAAVVSSPAWNPVFEVFATSTNTPASSQLPLPEAILATAESLLPSDVQRDRGSTPQITPGAAHLVVTVDGRTSLLSISVTPQWMKDGNPRSLFADLAAGGQRTRTQSGADVITSTSGATKSSPNPPVRWLVDALLPDGTRVSISENNGTTGYDTQPGNPALTLDQLTALAAATAWQH</sequence>